<accession>A0ABR2API1</accession>
<dbReference type="Proteomes" id="UP001472677">
    <property type="component" value="Unassembled WGS sequence"/>
</dbReference>
<feature type="compositionally biased region" description="Basic and acidic residues" evidence="1">
    <location>
        <begin position="64"/>
        <end position="73"/>
    </location>
</feature>
<dbReference type="EMBL" id="JBBPBM010000412">
    <property type="protein sequence ID" value="KAK8495719.1"/>
    <property type="molecule type" value="Genomic_DNA"/>
</dbReference>
<sequence>MCPVREGDFQGPFQFGEWLKVDMSKGRMNLRRKPGIVYARRAQGKQDKEETREHMMESLEEEGRENINLDKGKAVGQSLARSRTVKRTLKGKNEVCNPFTAKKSRTVSNAIGDEDECSEATSPIKNSAQTVEAGSQPRRDQ</sequence>
<evidence type="ECO:0000313" key="2">
    <source>
        <dbReference type="EMBL" id="KAK8495719.1"/>
    </source>
</evidence>
<protein>
    <submittedName>
        <fullName evidence="2">Uncharacterized protein</fullName>
    </submittedName>
</protein>
<feature type="region of interest" description="Disordered" evidence="1">
    <location>
        <begin position="104"/>
        <end position="141"/>
    </location>
</feature>
<feature type="region of interest" description="Disordered" evidence="1">
    <location>
        <begin position="40"/>
        <end position="80"/>
    </location>
</feature>
<comment type="caution">
    <text evidence="2">The sequence shown here is derived from an EMBL/GenBank/DDBJ whole genome shotgun (WGS) entry which is preliminary data.</text>
</comment>
<evidence type="ECO:0000313" key="3">
    <source>
        <dbReference type="Proteomes" id="UP001472677"/>
    </source>
</evidence>
<gene>
    <name evidence="2" type="ORF">V6N12_074945</name>
</gene>
<organism evidence="2 3">
    <name type="scientific">Hibiscus sabdariffa</name>
    <name type="common">roselle</name>
    <dbReference type="NCBI Taxonomy" id="183260"/>
    <lineage>
        <taxon>Eukaryota</taxon>
        <taxon>Viridiplantae</taxon>
        <taxon>Streptophyta</taxon>
        <taxon>Embryophyta</taxon>
        <taxon>Tracheophyta</taxon>
        <taxon>Spermatophyta</taxon>
        <taxon>Magnoliopsida</taxon>
        <taxon>eudicotyledons</taxon>
        <taxon>Gunneridae</taxon>
        <taxon>Pentapetalae</taxon>
        <taxon>rosids</taxon>
        <taxon>malvids</taxon>
        <taxon>Malvales</taxon>
        <taxon>Malvaceae</taxon>
        <taxon>Malvoideae</taxon>
        <taxon>Hibiscus</taxon>
    </lineage>
</organism>
<evidence type="ECO:0000256" key="1">
    <source>
        <dbReference type="SAM" id="MobiDB-lite"/>
    </source>
</evidence>
<name>A0ABR2API1_9ROSI</name>
<feature type="compositionally biased region" description="Polar residues" evidence="1">
    <location>
        <begin position="119"/>
        <end position="133"/>
    </location>
</feature>
<proteinExistence type="predicted"/>
<keyword evidence="3" id="KW-1185">Reference proteome</keyword>
<feature type="compositionally biased region" description="Basic and acidic residues" evidence="1">
    <location>
        <begin position="44"/>
        <end position="57"/>
    </location>
</feature>
<reference evidence="2 3" key="1">
    <citation type="journal article" date="2024" name="G3 (Bethesda)">
        <title>Genome assembly of Hibiscus sabdariffa L. provides insights into metabolisms of medicinal natural products.</title>
        <authorList>
            <person name="Kim T."/>
        </authorList>
    </citation>
    <scope>NUCLEOTIDE SEQUENCE [LARGE SCALE GENOMIC DNA]</scope>
    <source>
        <strain evidence="2">TK-2024</strain>
        <tissue evidence="2">Old leaves</tissue>
    </source>
</reference>